<dbReference type="InterPro" id="IPR036047">
    <property type="entry name" value="F-box-like_dom_sf"/>
</dbReference>
<keyword evidence="4" id="KW-1185">Reference proteome</keyword>
<dbReference type="EMBL" id="JACGCM010001204">
    <property type="protein sequence ID" value="KAF6159089.1"/>
    <property type="molecule type" value="Genomic_DNA"/>
</dbReference>
<dbReference type="SUPFAM" id="SSF81383">
    <property type="entry name" value="F-box domain"/>
    <property type="match status" value="1"/>
</dbReference>
<accession>A0A7J7MVX8</accession>
<dbReference type="CDD" id="cd22157">
    <property type="entry name" value="F-box_AtFBW1-like"/>
    <property type="match status" value="1"/>
</dbReference>
<evidence type="ECO:0000313" key="3">
    <source>
        <dbReference type="EMBL" id="KAF6159089.1"/>
    </source>
</evidence>
<evidence type="ECO:0000313" key="4">
    <source>
        <dbReference type="Proteomes" id="UP000541444"/>
    </source>
</evidence>
<dbReference type="InterPro" id="IPR017451">
    <property type="entry name" value="F-box-assoc_interact_dom"/>
</dbReference>
<reference evidence="3 4" key="1">
    <citation type="journal article" date="2020" name="IScience">
        <title>Genome Sequencing of the Endangered Kingdonia uniflora (Circaeasteraceae, Ranunculales) Reveals Potential Mechanisms of Evolutionary Specialization.</title>
        <authorList>
            <person name="Sun Y."/>
            <person name="Deng T."/>
            <person name="Zhang A."/>
            <person name="Moore M.J."/>
            <person name="Landis J.B."/>
            <person name="Lin N."/>
            <person name="Zhang H."/>
            <person name="Zhang X."/>
            <person name="Huang J."/>
            <person name="Zhang X."/>
            <person name="Sun H."/>
            <person name="Wang H."/>
        </authorList>
    </citation>
    <scope>NUCLEOTIDE SEQUENCE [LARGE SCALE GENOMIC DNA]</scope>
    <source>
        <strain evidence="3">TB1705</strain>
        <tissue evidence="3">Leaf</tissue>
    </source>
</reference>
<dbReference type="NCBIfam" id="TIGR01640">
    <property type="entry name" value="F_box_assoc_1"/>
    <property type="match status" value="1"/>
</dbReference>
<dbReference type="Pfam" id="PF08268">
    <property type="entry name" value="FBA_3"/>
    <property type="match status" value="2"/>
</dbReference>
<organism evidence="3 4">
    <name type="scientific">Kingdonia uniflora</name>
    <dbReference type="NCBI Taxonomy" id="39325"/>
    <lineage>
        <taxon>Eukaryota</taxon>
        <taxon>Viridiplantae</taxon>
        <taxon>Streptophyta</taxon>
        <taxon>Embryophyta</taxon>
        <taxon>Tracheophyta</taxon>
        <taxon>Spermatophyta</taxon>
        <taxon>Magnoliopsida</taxon>
        <taxon>Ranunculales</taxon>
        <taxon>Circaeasteraceae</taxon>
        <taxon>Kingdonia</taxon>
    </lineage>
</organism>
<name>A0A7J7MVX8_9MAGN</name>
<feature type="region of interest" description="Disordered" evidence="1">
    <location>
        <begin position="171"/>
        <end position="224"/>
    </location>
</feature>
<dbReference type="PROSITE" id="PS50181">
    <property type="entry name" value="FBOX"/>
    <property type="match status" value="1"/>
</dbReference>
<evidence type="ECO:0000259" key="2">
    <source>
        <dbReference type="PROSITE" id="PS50181"/>
    </source>
</evidence>
<dbReference type="InterPro" id="IPR001810">
    <property type="entry name" value="F-box_dom"/>
</dbReference>
<dbReference type="PANTHER" id="PTHR31672">
    <property type="entry name" value="BNACNNG10540D PROTEIN"/>
    <property type="match status" value="1"/>
</dbReference>
<dbReference type="Pfam" id="PF00646">
    <property type="entry name" value="F-box"/>
    <property type="match status" value="1"/>
</dbReference>
<dbReference type="AlphaFoldDB" id="A0A7J7MVX8"/>
<dbReference type="PANTHER" id="PTHR31672:SF13">
    <property type="entry name" value="F-BOX PROTEIN CPR30-LIKE"/>
    <property type="match status" value="1"/>
</dbReference>
<dbReference type="OrthoDB" id="934987at2759"/>
<sequence length="430" mass="49176">MAYLPEEIIINILLKLPVKSLLRFRSVCKLWLSLIKSSNFAQIHLNHAKQNNKSLVFHSRFGGSPLYSTTNYETCEVTTLDLPTNSNLPTDKCVCVGSRDGILCLTSGKGNYNLPICLWNPATRDYLELPYTAKYDHQNYESHMFFFDPFVKRYKVVKVCILWHEEENEEEYEVEDGVMDGDGDEDEIGNGDEDENGAEDEIGNGDEDENGAEDEIGNGDEGENVNEIEARVEKHKAYVYTLGSGSWRKVEDSIYSLTVCNNTSLNEVLNGVIHGIGFNTLDQEIIIGFDIKEEVFREIRIPNHGYDKIYSYNEYTTDIMVLGGHLCVYFSFYYHVDVWILKEYGVPNSWTKQFSFIQPTLERMYLANVISIGNNGEILFHHMGKGVVSYKPENGKLKHFQMRAVPLRFRASTYMSSLISLKTDEEVEEP</sequence>
<dbReference type="Proteomes" id="UP000541444">
    <property type="component" value="Unassembled WGS sequence"/>
</dbReference>
<dbReference type="InterPro" id="IPR050796">
    <property type="entry name" value="SCF_F-box_component"/>
</dbReference>
<comment type="caution">
    <text evidence="3">The sequence shown here is derived from an EMBL/GenBank/DDBJ whole genome shotgun (WGS) entry which is preliminary data.</text>
</comment>
<feature type="domain" description="F-box" evidence="2">
    <location>
        <begin position="1"/>
        <end position="43"/>
    </location>
</feature>
<gene>
    <name evidence="3" type="ORF">GIB67_032706</name>
</gene>
<dbReference type="InterPro" id="IPR013187">
    <property type="entry name" value="F-box-assoc_dom_typ3"/>
</dbReference>
<dbReference type="SMART" id="SM00256">
    <property type="entry name" value="FBOX"/>
    <property type="match status" value="1"/>
</dbReference>
<dbReference type="Gene3D" id="1.20.1280.50">
    <property type="match status" value="1"/>
</dbReference>
<proteinExistence type="predicted"/>
<protein>
    <recommendedName>
        <fullName evidence="2">F-box domain-containing protein</fullName>
    </recommendedName>
</protein>
<evidence type="ECO:0000256" key="1">
    <source>
        <dbReference type="SAM" id="MobiDB-lite"/>
    </source>
</evidence>